<proteinExistence type="predicted"/>
<evidence type="ECO:0000313" key="1">
    <source>
        <dbReference type="EMBL" id="USW53826.1"/>
    </source>
</evidence>
<accession>A0A9Q9AXX7</accession>
<organism evidence="1 2">
    <name type="scientific">Septoria linicola</name>
    <dbReference type="NCBI Taxonomy" id="215465"/>
    <lineage>
        <taxon>Eukaryota</taxon>
        <taxon>Fungi</taxon>
        <taxon>Dikarya</taxon>
        <taxon>Ascomycota</taxon>
        <taxon>Pezizomycotina</taxon>
        <taxon>Dothideomycetes</taxon>
        <taxon>Dothideomycetidae</taxon>
        <taxon>Mycosphaerellales</taxon>
        <taxon>Mycosphaerellaceae</taxon>
        <taxon>Septoria</taxon>
    </lineage>
</organism>
<keyword evidence="2" id="KW-1185">Reference proteome</keyword>
<name>A0A9Q9AXX7_9PEZI</name>
<dbReference type="EMBL" id="CP099422">
    <property type="protein sequence ID" value="USW53826.1"/>
    <property type="molecule type" value="Genomic_DNA"/>
</dbReference>
<dbReference type="OrthoDB" id="10451370at2759"/>
<dbReference type="AlphaFoldDB" id="A0A9Q9AXX7"/>
<reference evidence="1" key="1">
    <citation type="submission" date="2022-06" db="EMBL/GenBank/DDBJ databases">
        <title>Complete genome sequences of two strains of the flax pathogen Septoria linicola.</title>
        <authorList>
            <person name="Lapalu N."/>
            <person name="Simon A."/>
            <person name="Demenou B."/>
            <person name="Paumier D."/>
            <person name="Guillot M.-P."/>
            <person name="Gout L."/>
            <person name="Valade R."/>
        </authorList>
    </citation>
    <scope>NUCLEOTIDE SEQUENCE</scope>
    <source>
        <strain evidence="1">SE15195</strain>
    </source>
</reference>
<evidence type="ECO:0000313" key="2">
    <source>
        <dbReference type="Proteomes" id="UP001056384"/>
    </source>
</evidence>
<protein>
    <submittedName>
        <fullName evidence="1">Uncharacterized protein</fullName>
    </submittedName>
</protein>
<dbReference type="Proteomes" id="UP001056384">
    <property type="component" value="Chromosome 5"/>
</dbReference>
<gene>
    <name evidence="1" type="ORF">Slin15195_G071450</name>
</gene>
<sequence>MAMASQGPQWCSADTLLKSGPISDTPGTTAMGRFLLHCGCPDDGGNATTNPRTWQADLPLLTNRRKLLRHEFASMCSPCTTKSKHTVVKTVTPKVYKTTTKTSYTTITNPYKDTSTVVETVTKGATTVTTSTSISTAVTTVSSTSTSNVPAPAGFTPILESLPGSSFTEDDVGSPGKTYPKQVTCHKYTSDKKCAIKKVTVTKTSTAKPYTHYSTKKVVKTTTECPKAKATVTSKTTITTTSTSTAQTSSVTTSTSTSFVSTTTVYAACVSNLADRVNGERLASLATIPDERTFDPVLVDANSALECCNRAFQAQDPAIACLLATSPHGICPAEQSTNTFVVKNTSQEAADPSGGAPPFPQNGPPTLGNGACGLIIGPQAA</sequence>